<gene>
    <name evidence="7" type="ORF">C2845_PM04G14210</name>
</gene>
<dbReference type="InterPro" id="IPR044770">
    <property type="entry name" value="MFS_spinster-like"/>
</dbReference>
<dbReference type="SUPFAM" id="SSF103473">
    <property type="entry name" value="MFS general substrate transporter"/>
    <property type="match status" value="1"/>
</dbReference>
<evidence type="ECO:0000313" key="7">
    <source>
        <dbReference type="EMBL" id="RLM85499.1"/>
    </source>
</evidence>
<keyword evidence="8" id="KW-1185">Reference proteome</keyword>
<keyword evidence="4 6" id="KW-1133">Transmembrane helix</keyword>
<sequence>MDAAAGRRTLALVNLAAIMERADEALLPAVYQEVGAALHATPMGLGALTLYRSAVQGACYPLAAYAAVRYNRAHVVAVGAVLWAAATFLVGVSDTFAQIVPERSRTSIYALDRSFESVLSSFAPPIVGFLAEYGYGYNPISYGAGAGSVGRDKSNAGALAKALCTAIAIPMLLCCFIYSLLYRTYPRDRERARMDSLIVSELQQIELERCHALGDYAGSKDGTTVIYMEYSEEDFDADDDEKALMDQQAQHSGSVK</sequence>
<evidence type="ECO:0000256" key="5">
    <source>
        <dbReference type="ARBA" id="ARBA00023136"/>
    </source>
</evidence>
<organism evidence="7 8">
    <name type="scientific">Panicum miliaceum</name>
    <name type="common">Proso millet</name>
    <name type="synonym">Broomcorn millet</name>
    <dbReference type="NCBI Taxonomy" id="4540"/>
    <lineage>
        <taxon>Eukaryota</taxon>
        <taxon>Viridiplantae</taxon>
        <taxon>Streptophyta</taxon>
        <taxon>Embryophyta</taxon>
        <taxon>Tracheophyta</taxon>
        <taxon>Spermatophyta</taxon>
        <taxon>Magnoliopsida</taxon>
        <taxon>Liliopsida</taxon>
        <taxon>Poales</taxon>
        <taxon>Poaceae</taxon>
        <taxon>PACMAD clade</taxon>
        <taxon>Panicoideae</taxon>
        <taxon>Panicodae</taxon>
        <taxon>Paniceae</taxon>
        <taxon>Panicinae</taxon>
        <taxon>Panicum</taxon>
        <taxon>Panicum sect. Panicum</taxon>
    </lineage>
</organism>
<dbReference type="OrthoDB" id="440755at2759"/>
<evidence type="ECO:0000256" key="4">
    <source>
        <dbReference type="ARBA" id="ARBA00022989"/>
    </source>
</evidence>
<protein>
    <submittedName>
        <fullName evidence="7">Hexuronate transporter-like</fullName>
    </submittedName>
</protein>
<dbReference type="STRING" id="4540.A0A3L6QPJ3"/>
<dbReference type="AlphaFoldDB" id="A0A3L6QPJ3"/>
<keyword evidence="3 6" id="KW-0812">Transmembrane</keyword>
<proteinExistence type="predicted"/>
<dbReference type="InterPro" id="IPR036259">
    <property type="entry name" value="MFS_trans_sf"/>
</dbReference>
<dbReference type="PANTHER" id="PTHR23505:SF52">
    <property type="entry name" value="MAJOR FACILITATOR SUPERFAMILY PROTEIN"/>
    <property type="match status" value="1"/>
</dbReference>
<reference evidence="8" key="1">
    <citation type="journal article" date="2019" name="Nat. Commun.">
        <title>The genome of broomcorn millet.</title>
        <authorList>
            <person name="Zou C."/>
            <person name="Miki D."/>
            <person name="Li D."/>
            <person name="Tang Q."/>
            <person name="Xiao L."/>
            <person name="Rajput S."/>
            <person name="Deng P."/>
            <person name="Jia W."/>
            <person name="Huang R."/>
            <person name="Zhang M."/>
            <person name="Sun Y."/>
            <person name="Hu J."/>
            <person name="Fu X."/>
            <person name="Schnable P.S."/>
            <person name="Li F."/>
            <person name="Zhang H."/>
            <person name="Feng B."/>
            <person name="Zhu X."/>
            <person name="Liu R."/>
            <person name="Schnable J.C."/>
            <person name="Zhu J.-K."/>
            <person name="Zhang H."/>
        </authorList>
    </citation>
    <scope>NUCLEOTIDE SEQUENCE [LARGE SCALE GENOMIC DNA]</scope>
</reference>
<name>A0A3L6QPJ3_PANMI</name>
<comment type="caution">
    <text evidence="7">The sequence shown here is derived from an EMBL/GenBank/DDBJ whole genome shotgun (WGS) entry which is preliminary data.</text>
</comment>
<comment type="subcellular location">
    <subcellularLocation>
        <location evidence="1">Membrane</location>
        <topology evidence="1">Multi-pass membrane protein</topology>
    </subcellularLocation>
</comment>
<keyword evidence="5 6" id="KW-0472">Membrane</keyword>
<evidence type="ECO:0000256" key="6">
    <source>
        <dbReference type="SAM" id="Phobius"/>
    </source>
</evidence>
<feature type="transmembrane region" description="Helical" evidence="6">
    <location>
        <begin position="75"/>
        <end position="97"/>
    </location>
</feature>
<dbReference type="Proteomes" id="UP000275267">
    <property type="component" value="Unassembled WGS sequence"/>
</dbReference>
<evidence type="ECO:0000256" key="2">
    <source>
        <dbReference type="ARBA" id="ARBA00022448"/>
    </source>
</evidence>
<feature type="transmembrane region" description="Helical" evidence="6">
    <location>
        <begin position="158"/>
        <end position="181"/>
    </location>
</feature>
<dbReference type="GO" id="GO:0016020">
    <property type="term" value="C:membrane"/>
    <property type="evidence" value="ECO:0007669"/>
    <property type="project" value="UniProtKB-SubCell"/>
</dbReference>
<evidence type="ECO:0000313" key="8">
    <source>
        <dbReference type="Proteomes" id="UP000275267"/>
    </source>
</evidence>
<evidence type="ECO:0000256" key="3">
    <source>
        <dbReference type="ARBA" id="ARBA00022692"/>
    </source>
</evidence>
<evidence type="ECO:0000256" key="1">
    <source>
        <dbReference type="ARBA" id="ARBA00004141"/>
    </source>
</evidence>
<dbReference type="Gene3D" id="1.20.1250.20">
    <property type="entry name" value="MFS general substrate transporter like domains"/>
    <property type="match status" value="1"/>
</dbReference>
<dbReference type="PANTHER" id="PTHR23505">
    <property type="entry name" value="SPINSTER"/>
    <property type="match status" value="1"/>
</dbReference>
<accession>A0A3L6QPJ3</accession>
<dbReference type="EMBL" id="PQIB02000011">
    <property type="protein sequence ID" value="RLM85499.1"/>
    <property type="molecule type" value="Genomic_DNA"/>
</dbReference>
<keyword evidence="2" id="KW-0813">Transport</keyword>